<dbReference type="PANTHER" id="PTHR43003:SF5">
    <property type="entry name" value="DNA-3-METHYLADENINE GLYCOSYLASE"/>
    <property type="match status" value="1"/>
</dbReference>
<dbReference type="InterPro" id="IPR003265">
    <property type="entry name" value="HhH-GPD_domain"/>
</dbReference>
<evidence type="ECO:0000313" key="5">
    <source>
        <dbReference type="EMBL" id="CAB4597301.1"/>
    </source>
</evidence>
<dbReference type="FunFam" id="1.10.340.30:FF:000004">
    <property type="entry name" value="DNA-3-methyladenine glycosylase II"/>
    <property type="match status" value="1"/>
</dbReference>
<dbReference type="GO" id="GO:0006307">
    <property type="term" value="P:DNA alkylation repair"/>
    <property type="evidence" value="ECO:0007669"/>
    <property type="project" value="TreeGrafter"/>
</dbReference>
<dbReference type="Pfam" id="PF00730">
    <property type="entry name" value="HhH-GPD"/>
    <property type="match status" value="1"/>
</dbReference>
<dbReference type="GO" id="GO:0008725">
    <property type="term" value="F:DNA-3-methyladenine glycosylase activity"/>
    <property type="evidence" value="ECO:0007669"/>
    <property type="project" value="TreeGrafter"/>
</dbReference>
<dbReference type="GO" id="GO:0005737">
    <property type="term" value="C:cytoplasm"/>
    <property type="evidence" value="ECO:0007669"/>
    <property type="project" value="TreeGrafter"/>
</dbReference>
<evidence type="ECO:0000256" key="3">
    <source>
        <dbReference type="ARBA" id="ARBA00023204"/>
    </source>
</evidence>
<dbReference type="GO" id="GO:0043916">
    <property type="term" value="F:DNA-7-methylguanine glycosylase activity"/>
    <property type="evidence" value="ECO:0007669"/>
    <property type="project" value="TreeGrafter"/>
</dbReference>
<proteinExistence type="inferred from homology"/>
<evidence type="ECO:0000259" key="4">
    <source>
        <dbReference type="SMART" id="SM00478"/>
    </source>
</evidence>
<dbReference type="InterPro" id="IPR051912">
    <property type="entry name" value="Alkylbase_DNA_Glycosylase/TA"/>
</dbReference>
<dbReference type="AlphaFoldDB" id="A0A6J6G7V8"/>
<gene>
    <name evidence="5" type="ORF">UFOPK1807_00622</name>
</gene>
<protein>
    <submittedName>
        <fullName evidence="5">Unannotated protein</fullName>
    </submittedName>
</protein>
<evidence type="ECO:0000256" key="1">
    <source>
        <dbReference type="ARBA" id="ARBA00010817"/>
    </source>
</evidence>
<dbReference type="CDD" id="cd00056">
    <property type="entry name" value="ENDO3c"/>
    <property type="match status" value="1"/>
</dbReference>
<name>A0A6J6G7V8_9ZZZZ</name>
<accession>A0A6J6G7V8</accession>
<dbReference type="Gene3D" id="1.10.340.30">
    <property type="entry name" value="Hypothetical protein, domain 2"/>
    <property type="match status" value="1"/>
</dbReference>
<keyword evidence="2" id="KW-0227">DNA damage</keyword>
<comment type="similarity">
    <text evidence="1">Belongs to the alkylbase DNA glycosidase AlkA family.</text>
</comment>
<dbReference type="SUPFAM" id="SSF48150">
    <property type="entry name" value="DNA-glycosylase"/>
    <property type="match status" value="1"/>
</dbReference>
<evidence type="ECO:0000256" key="2">
    <source>
        <dbReference type="ARBA" id="ARBA00022763"/>
    </source>
</evidence>
<keyword evidence="3" id="KW-0234">DNA repair</keyword>
<dbReference type="EMBL" id="CAEZUI010000066">
    <property type="protein sequence ID" value="CAB4597301.1"/>
    <property type="molecule type" value="Genomic_DNA"/>
</dbReference>
<dbReference type="GO" id="GO:0032131">
    <property type="term" value="F:alkylated DNA binding"/>
    <property type="evidence" value="ECO:0007669"/>
    <property type="project" value="TreeGrafter"/>
</dbReference>
<dbReference type="SMART" id="SM00478">
    <property type="entry name" value="ENDO3c"/>
    <property type="match status" value="1"/>
</dbReference>
<dbReference type="InterPro" id="IPR011257">
    <property type="entry name" value="DNA_glycosylase"/>
</dbReference>
<dbReference type="GO" id="GO:0006285">
    <property type="term" value="P:base-excision repair, AP site formation"/>
    <property type="evidence" value="ECO:0007669"/>
    <property type="project" value="TreeGrafter"/>
</dbReference>
<dbReference type="Gene3D" id="1.10.1670.40">
    <property type="match status" value="1"/>
</dbReference>
<feature type="domain" description="HhH-GPD" evidence="4">
    <location>
        <begin position="66"/>
        <end position="216"/>
    </location>
</feature>
<dbReference type="PANTHER" id="PTHR43003">
    <property type="entry name" value="DNA-3-METHYLADENINE GLYCOSYLASE"/>
    <property type="match status" value="1"/>
</dbReference>
<reference evidence="5" key="1">
    <citation type="submission" date="2020-05" db="EMBL/GenBank/DDBJ databases">
        <authorList>
            <person name="Chiriac C."/>
            <person name="Salcher M."/>
            <person name="Ghai R."/>
            <person name="Kavagutti S V."/>
        </authorList>
    </citation>
    <scope>NUCLEOTIDE SEQUENCE</scope>
</reference>
<organism evidence="5">
    <name type="scientific">freshwater metagenome</name>
    <dbReference type="NCBI Taxonomy" id="449393"/>
    <lineage>
        <taxon>unclassified sequences</taxon>
        <taxon>metagenomes</taxon>
        <taxon>ecological metagenomes</taxon>
    </lineage>
</organism>
<dbReference type="GO" id="GO:0032993">
    <property type="term" value="C:protein-DNA complex"/>
    <property type="evidence" value="ECO:0007669"/>
    <property type="project" value="TreeGrafter"/>
</dbReference>
<sequence length="218" mass="23929">MASKKVIASASKSQISGRAKELADINRAIAKIDPAFIPAIKNLEPCTFGLAKPKDSQYKSLIRAVIAQQVSTAAARTITGRLEDKCHGSITAERVGALSAKKLQSVGLTGAKVRTISELTSAALSGEINFKRFAYMSDKEIIDDLVPLFGIGKWTVEMFLIFHLGRLDVWPVGDLAVRRGWDNLHKNSEPIKPKELEKLGEQFAGMRSVVAWYCWRAS</sequence>